<protein>
    <submittedName>
        <fullName evidence="3">Uncharacterized protein</fullName>
    </submittedName>
</protein>
<sequence>MPKRSLSTSYGEESPKYPAARSTVERVQQLKHDFSIKVFKPQDKSNHAYQYISIWMIHRFKTTNDVEDCMHSLIVARAVVSMLPDLKGYIRLIDDN</sequence>
<dbReference type="AlphaFoldDB" id="A0A915DAD0"/>
<reference evidence="3" key="1">
    <citation type="submission" date="2022-11" db="UniProtKB">
        <authorList>
            <consortium name="WormBaseParasite"/>
        </authorList>
    </citation>
    <scope>IDENTIFICATION</scope>
</reference>
<organism evidence="2 3">
    <name type="scientific">Ditylenchus dipsaci</name>
    <dbReference type="NCBI Taxonomy" id="166011"/>
    <lineage>
        <taxon>Eukaryota</taxon>
        <taxon>Metazoa</taxon>
        <taxon>Ecdysozoa</taxon>
        <taxon>Nematoda</taxon>
        <taxon>Chromadorea</taxon>
        <taxon>Rhabditida</taxon>
        <taxon>Tylenchina</taxon>
        <taxon>Tylenchomorpha</taxon>
        <taxon>Sphaerularioidea</taxon>
        <taxon>Anguinidae</taxon>
        <taxon>Anguininae</taxon>
        <taxon>Ditylenchus</taxon>
    </lineage>
</organism>
<name>A0A915DAD0_9BILA</name>
<feature type="compositionally biased region" description="Polar residues" evidence="1">
    <location>
        <begin position="1"/>
        <end position="11"/>
    </location>
</feature>
<accession>A0A915DAD0</accession>
<dbReference type="WBParaSite" id="jg17330">
    <property type="protein sequence ID" value="jg17330"/>
    <property type="gene ID" value="jg17330"/>
</dbReference>
<proteinExistence type="predicted"/>
<keyword evidence="2" id="KW-1185">Reference proteome</keyword>
<evidence type="ECO:0000256" key="1">
    <source>
        <dbReference type="SAM" id="MobiDB-lite"/>
    </source>
</evidence>
<feature type="region of interest" description="Disordered" evidence="1">
    <location>
        <begin position="1"/>
        <end position="22"/>
    </location>
</feature>
<evidence type="ECO:0000313" key="2">
    <source>
        <dbReference type="Proteomes" id="UP000887574"/>
    </source>
</evidence>
<evidence type="ECO:0000313" key="3">
    <source>
        <dbReference type="WBParaSite" id="jg17330"/>
    </source>
</evidence>
<dbReference type="Proteomes" id="UP000887574">
    <property type="component" value="Unplaced"/>
</dbReference>